<keyword evidence="1" id="KW-0732">Signal</keyword>
<dbReference type="RefSeq" id="WP_213588820.1">
    <property type="nucleotide sequence ID" value="NZ_BOSM01000001.1"/>
</dbReference>
<evidence type="ECO:0000313" key="3">
    <source>
        <dbReference type="EMBL" id="GIP56786.1"/>
    </source>
</evidence>
<feature type="domain" description="Copper amine oxidase-like N-terminal" evidence="2">
    <location>
        <begin position="92"/>
        <end position="187"/>
    </location>
</feature>
<organism evidence="3 4">
    <name type="scientific">Paenibacillus woosongensis</name>
    <dbReference type="NCBI Taxonomy" id="307580"/>
    <lineage>
        <taxon>Bacteria</taxon>
        <taxon>Bacillati</taxon>
        <taxon>Bacillota</taxon>
        <taxon>Bacilli</taxon>
        <taxon>Bacillales</taxon>
        <taxon>Paenibacillaceae</taxon>
        <taxon>Paenibacillus</taxon>
    </lineage>
</organism>
<feature type="chain" id="PRO_5046573072" description="Copper amine oxidase-like N-terminal domain-containing protein" evidence="1">
    <location>
        <begin position="27"/>
        <end position="195"/>
    </location>
</feature>
<name>A0ABQ4MLC5_9BACL</name>
<protein>
    <recommendedName>
        <fullName evidence="2">Copper amine oxidase-like N-terminal domain-containing protein</fullName>
    </recommendedName>
</protein>
<dbReference type="EMBL" id="BOSM01000001">
    <property type="protein sequence ID" value="GIP56786.1"/>
    <property type="molecule type" value="Genomic_DNA"/>
</dbReference>
<dbReference type="InterPro" id="IPR012854">
    <property type="entry name" value="Cu_amine_oxidase-like_N"/>
</dbReference>
<evidence type="ECO:0000313" key="4">
    <source>
        <dbReference type="Proteomes" id="UP000681290"/>
    </source>
</evidence>
<proteinExistence type="predicted"/>
<sequence length="195" mass="21880">MLQTKWKFTTTISLLVILMTGNLAYAAEDFFWSEVEPILTCYKSRDGSAAEMGIEVDGKRVSQDIPSCEDARNNRVLVLLNGKYLNTYAGTGADPFIENGRTMIPLRALADGFGFEVHWDQNDKKITLNKDHKSILMQVGKSEMLVDGEKVNLDDVVPMVKNGVTFLPVRQLAEILDVKVDWDSTTRIAKFTEKS</sequence>
<evidence type="ECO:0000256" key="1">
    <source>
        <dbReference type="SAM" id="SignalP"/>
    </source>
</evidence>
<accession>A0ABQ4MLC5</accession>
<dbReference type="Pfam" id="PF07833">
    <property type="entry name" value="Cu_amine_oxidN1"/>
    <property type="match status" value="1"/>
</dbReference>
<dbReference type="Gene3D" id="3.30.457.10">
    <property type="entry name" value="Copper amine oxidase-like, N-terminal domain"/>
    <property type="match status" value="1"/>
</dbReference>
<gene>
    <name evidence="3" type="ORF">J15TS10_06000</name>
</gene>
<feature type="signal peptide" evidence="1">
    <location>
        <begin position="1"/>
        <end position="26"/>
    </location>
</feature>
<evidence type="ECO:0000259" key="2">
    <source>
        <dbReference type="Pfam" id="PF07833"/>
    </source>
</evidence>
<dbReference type="InterPro" id="IPR036582">
    <property type="entry name" value="Mao_N_sf"/>
</dbReference>
<dbReference type="Proteomes" id="UP000681290">
    <property type="component" value="Unassembled WGS sequence"/>
</dbReference>
<dbReference type="SUPFAM" id="SSF55383">
    <property type="entry name" value="Copper amine oxidase, domain N"/>
    <property type="match status" value="1"/>
</dbReference>
<keyword evidence="4" id="KW-1185">Reference proteome</keyword>
<reference evidence="3 4" key="1">
    <citation type="submission" date="2021-03" db="EMBL/GenBank/DDBJ databases">
        <title>Antimicrobial resistance genes in bacteria isolated from Japanese honey, and their potential for conferring macrolide and lincosamide resistance in the American foulbrood pathogen Paenibacillus larvae.</title>
        <authorList>
            <person name="Okamoto M."/>
            <person name="Kumagai M."/>
            <person name="Kanamori H."/>
            <person name="Takamatsu D."/>
        </authorList>
    </citation>
    <scope>NUCLEOTIDE SEQUENCE [LARGE SCALE GENOMIC DNA]</scope>
    <source>
        <strain evidence="3 4">J15TS10</strain>
    </source>
</reference>
<comment type="caution">
    <text evidence="3">The sequence shown here is derived from an EMBL/GenBank/DDBJ whole genome shotgun (WGS) entry which is preliminary data.</text>
</comment>